<dbReference type="PROSITE" id="PS00028">
    <property type="entry name" value="ZINC_FINGER_C2H2_1"/>
    <property type="match status" value="1"/>
</dbReference>
<dbReference type="InterPro" id="IPR013087">
    <property type="entry name" value="Znf_C2H2_type"/>
</dbReference>
<keyword evidence="5" id="KW-0805">Transcription regulation</keyword>
<evidence type="ECO:0000313" key="10">
    <source>
        <dbReference type="EMBL" id="PTQ36730.1"/>
    </source>
</evidence>
<protein>
    <recommendedName>
        <fullName evidence="9">C2H2-type domain-containing protein</fullName>
    </recommendedName>
</protein>
<keyword evidence="2" id="KW-0479">Metal-binding</keyword>
<evidence type="ECO:0000256" key="7">
    <source>
        <dbReference type="ARBA" id="ARBA00023242"/>
    </source>
</evidence>
<reference evidence="11" key="1">
    <citation type="journal article" date="2017" name="Cell">
        <title>Insights into land plant evolution garnered from the Marchantia polymorpha genome.</title>
        <authorList>
            <person name="Bowman J.L."/>
            <person name="Kohchi T."/>
            <person name="Yamato K.T."/>
            <person name="Jenkins J."/>
            <person name="Shu S."/>
            <person name="Ishizaki K."/>
            <person name="Yamaoka S."/>
            <person name="Nishihama R."/>
            <person name="Nakamura Y."/>
            <person name="Berger F."/>
            <person name="Adam C."/>
            <person name="Aki S.S."/>
            <person name="Althoff F."/>
            <person name="Araki T."/>
            <person name="Arteaga-Vazquez M.A."/>
            <person name="Balasubrmanian S."/>
            <person name="Barry K."/>
            <person name="Bauer D."/>
            <person name="Boehm C.R."/>
            <person name="Briginshaw L."/>
            <person name="Caballero-Perez J."/>
            <person name="Catarino B."/>
            <person name="Chen F."/>
            <person name="Chiyoda S."/>
            <person name="Chovatia M."/>
            <person name="Davies K.M."/>
            <person name="Delmans M."/>
            <person name="Demura T."/>
            <person name="Dierschke T."/>
            <person name="Dolan L."/>
            <person name="Dorantes-Acosta A.E."/>
            <person name="Eklund D.M."/>
            <person name="Florent S.N."/>
            <person name="Flores-Sandoval E."/>
            <person name="Fujiyama A."/>
            <person name="Fukuzawa H."/>
            <person name="Galik B."/>
            <person name="Grimanelli D."/>
            <person name="Grimwood J."/>
            <person name="Grossniklaus U."/>
            <person name="Hamada T."/>
            <person name="Haseloff J."/>
            <person name="Hetherington A.J."/>
            <person name="Higo A."/>
            <person name="Hirakawa Y."/>
            <person name="Hundley H.N."/>
            <person name="Ikeda Y."/>
            <person name="Inoue K."/>
            <person name="Inoue S.I."/>
            <person name="Ishida S."/>
            <person name="Jia Q."/>
            <person name="Kakita M."/>
            <person name="Kanazawa T."/>
            <person name="Kawai Y."/>
            <person name="Kawashima T."/>
            <person name="Kennedy M."/>
            <person name="Kinose K."/>
            <person name="Kinoshita T."/>
            <person name="Kohara Y."/>
            <person name="Koide E."/>
            <person name="Komatsu K."/>
            <person name="Kopischke S."/>
            <person name="Kubo M."/>
            <person name="Kyozuka J."/>
            <person name="Lagercrantz U."/>
            <person name="Lin S.S."/>
            <person name="Lindquist E."/>
            <person name="Lipzen A.M."/>
            <person name="Lu C.W."/>
            <person name="De Luna E."/>
            <person name="Martienssen R.A."/>
            <person name="Minamino N."/>
            <person name="Mizutani M."/>
            <person name="Mizutani M."/>
            <person name="Mochizuki N."/>
            <person name="Monte I."/>
            <person name="Mosher R."/>
            <person name="Nagasaki H."/>
            <person name="Nakagami H."/>
            <person name="Naramoto S."/>
            <person name="Nishitani K."/>
            <person name="Ohtani M."/>
            <person name="Okamoto T."/>
            <person name="Okumura M."/>
            <person name="Phillips J."/>
            <person name="Pollak B."/>
            <person name="Reinders A."/>
            <person name="Rovekamp M."/>
            <person name="Sano R."/>
            <person name="Sawa S."/>
            <person name="Schmid M.W."/>
            <person name="Shirakawa M."/>
            <person name="Solano R."/>
            <person name="Spunde A."/>
            <person name="Suetsugu N."/>
            <person name="Sugano S."/>
            <person name="Sugiyama A."/>
            <person name="Sun R."/>
            <person name="Suzuki Y."/>
            <person name="Takenaka M."/>
            <person name="Takezawa D."/>
            <person name="Tomogane H."/>
            <person name="Tsuzuki M."/>
            <person name="Ueda T."/>
            <person name="Umeda M."/>
            <person name="Ward J.M."/>
            <person name="Watanabe Y."/>
            <person name="Yazaki K."/>
            <person name="Yokoyama R."/>
            <person name="Yoshitake Y."/>
            <person name="Yotsui I."/>
            <person name="Zachgo S."/>
            <person name="Schmutz J."/>
        </authorList>
    </citation>
    <scope>NUCLEOTIDE SEQUENCE [LARGE SCALE GENOMIC DNA]</scope>
    <source>
        <strain evidence="11">Tak-1</strain>
    </source>
</reference>
<evidence type="ECO:0000256" key="5">
    <source>
        <dbReference type="ARBA" id="ARBA00023015"/>
    </source>
</evidence>
<evidence type="ECO:0000256" key="6">
    <source>
        <dbReference type="ARBA" id="ARBA00023163"/>
    </source>
</evidence>
<dbReference type="SUPFAM" id="SSF57667">
    <property type="entry name" value="beta-beta-alpha zinc fingers"/>
    <property type="match status" value="1"/>
</dbReference>
<dbReference type="EMBL" id="KZ772733">
    <property type="protein sequence ID" value="PTQ36730.1"/>
    <property type="molecule type" value="Genomic_DNA"/>
</dbReference>
<accession>A0A2R6WS97</accession>
<comment type="subcellular location">
    <subcellularLocation>
        <location evidence="1">Nucleus</location>
    </subcellularLocation>
</comment>
<keyword evidence="3 8" id="KW-0863">Zinc-finger</keyword>
<organism evidence="10 11">
    <name type="scientific">Marchantia polymorpha</name>
    <name type="common">Common liverwort</name>
    <name type="synonym">Marchantia aquatica</name>
    <dbReference type="NCBI Taxonomy" id="3197"/>
    <lineage>
        <taxon>Eukaryota</taxon>
        <taxon>Viridiplantae</taxon>
        <taxon>Streptophyta</taxon>
        <taxon>Embryophyta</taxon>
        <taxon>Marchantiophyta</taxon>
        <taxon>Marchantiopsida</taxon>
        <taxon>Marchantiidae</taxon>
        <taxon>Marchantiales</taxon>
        <taxon>Marchantiaceae</taxon>
        <taxon>Marchantia</taxon>
    </lineage>
</organism>
<feature type="domain" description="C2H2-type" evidence="9">
    <location>
        <begin position="16"/>
        <end position="38"/>
    </location>
</feature>
<proteinExistence type="predicted"/>
<keyword evidence="7" id="KW-0539">Nucleus</keyword>
<evidence type="ECO:0000256" key="1">
    <source>
        <dbReference type="ARBA" id="ARBA00004123"/>
    </source>
</evidence>
<dbReference type="PROSITE" id="PS50157">
    <property type="entry name" value="ZINC_FINGER_C2H2_2"/>
    <property type="match status" value="1"/>
</dbReference>
<dbReference type="Proteomes" id="UP000244005">
    <property type="component" value="Unassembled WGS sequence"/>
</dbReference>
<dbReference type="PANTHER" id="PTHR45801">
    <property type="entry name" value="OS07G0101800 PROTEIN"/>
    <property type="match status" value="1"/>
</dbReference>
<evidence type="ECO:0000313" key="11">
    <source>
        <dbReference type="Proteomes" id="UP000244005"/>
    </source>
</evidence>
<dbReference type="InterPro" id="IPR036236">
    <property type="entry name" value="Znf_C2H2_sf"/>
</dbReference>
<dbReference type="GO" id="GO:0008270">
    <property type="term" value="F:zinc ion binding"/>
    <property type="evidence" value="ECO:0007669"/>
    <property type="project" value="UniProtKB-KW"/>
</dbReference>
<dbReference type="GO" id="GO:0005634">
    <property type="term" value="C:nucleus"/>
    <property type="evidence" value="ECO:0007669"/>
    <property type="project" value="UniProtKB-SubCell"/>
</dbReference>
<sequence>MLSTCCCSGQWPPRSYTCSFCRREFCTAQALGGHMNVHRLKCAEANEVALHLHLRHHQTLAPAPPPCRSRLEAAAASVPSEHENLDLELRLGTSDSFPYATD</sequence>
<dbReference type="Gramene" id="Mp1g25140.1">
    <property type="protein sequence ID" value="Mp1g25140.1.cds1"/>
    <property type="gene ID" value="Mp1g25140"/>
</dbReference>
<name>A0A2R6WS97_MARPO</name>
<evidence type="ECO:0000256" key="2">
    <source>
        <dbReference type="ARBA" id="ARBA00022723"/>
    </source>
</evidence>
<gene>
    <name evidence="10" type="ORF">MARPO_0061s0011</name>
</gene>
<dbReference type="InterPro" id="IPR052426">
    <property type="entry name" value="Plant_dev_regulator"/>
</dbReference>
<keyword evidence="6" id="KW-0804">Transcription</keyword>
<evidence type="ECO:0000256" key="8">
    <source>
        <dbReference type="PROSITE-ProRule" id="PRU00042"/>
    </source>
</evidence>
<dbReference type="PANTHER" id="PTHR45801:SF107">
    <property type="entry name" value="TRANSCRIPTIONAL REGULATOR SUPERMAN-LIKE"/>
    <property type="match status" value="1"/>
</dbReference>
<evidence type="ECO:0000256" key="4">
    <source>
        <dbReference type="ARBA" id="ARBA00022833"/>
    </source>
</evidence>
<keyword evidence="11" id="KW-1185">Reference proteome</keyword>
<evidence type="ECO:0000259" key="9">
    <source>
        <dbReference type="PROSITE" id="PS50157"/>
    </source>
</evidence>
<dbReference type="AlphaFoldDB" id="A0A2R6WS97"/>
<evidence type="ECO:0000256" key="3">
    <source>
        <dbReference type="ARBA" id="ARBA00022771"/>
    </source>
</evidence>
<keyword evidence="4" id="KW-0862">Zinc</keyword>
<dbReference type="OrthoDB" id="1708403at2759"/>